<feature type="region of interest" description="Disordered" evidence="1">
    <location>
        <begin position="214"/>
        <end position="274"/>
    </location>
</feature>
<dbReference type="Proteomes" id="UP000247810">
    <property type="component" value="Unassembled WGS sequence"/>
</dbReference>
<evidence type="ECO:0000256" key="1">
    <source>
        <dbReference type="SAM" id="MobiDB-lite"/>
    </source>
</evidence>
<dbReference type="EMBL" id="KZ825824">
    <property type="protein sequence ID" value="PYH97431.1"/>
    <property type="molecule type" value="Genomic_DNA"/>
</dbReference>
<feature type="compositionally biased region" description="Polar residues" evidence="1">
    <location>
        <begin position="519"/>
        <end position="538"/>
    </location>
</feature>
<reference evidence="2 3" key="1">
    <citation type="submission" date="2018-02" db="EMBL/GenBank/DDBJ databases">
        <title>The genomes of Aspergillus section Nigri reveals drivers in fungal speciation.</title>
        <authorList>
            <consortium name="DOE Joint Genome Institute"/>
            <person name="Vesth T.C."/>
            <person name="Nybo J."/>
            <person name="Theobald S."/>
            <person name="Brandl J."/>
            <person name="Frisvad J.C."/>
            <person name="Nielsen K.F."/>
            <person name="Lyhne E.K."/>
            <person name="Kogle M.E."/>
            <person name="Kuo A."/>
            <person name="Riley R."/>
            <person name="Clum A."/>
            <person name="Nolan M."/>
            <person name="Lipzen A."/>
            <person name="Salamov A."/>
            <person name="Henrissat B."/>
            <person name="Wiebenga A."/>
            <person name="De vries R.P."/>
            <person name="Grigoriev I.V."/>
            <person name="Mortensen U.H."/>
            <person name="Andersen M.R."/>
            <person name="Baker S.E."/>
        </authorList>
    </citation>
    <scope>NUCLEOTIDE SEQUENCE [LARGE SCALE GENOMIC DNA]</scope>
    <source>
        <strain evidence="2 3">CBS 707.79</strain>
    </source>
</reference>
<feature type="region of interest" description="Disordered" evidence="1">
    <location>
        <begin position="68"/>
        <end position="110"/>
    </location>
</feature>
<evidence type="ECO:0000313" key="3">
    <source>
        <dbReference type="Proteomes" id="UP000247810"/>
    </source>
</evidence>
<feature type="region of interest" description="Disordered" evidence="1">
    <location>
        <begin position="437"/>
        <end position="462"/>
    </location>
</feature>
<feature type="compositionally biased region" description="Basic and acidic residues" evidence="1">
    <location>
        <begin position="68"/>
        <end position="77"/>
    </location>
</feature>
<keyword evidence="3" id="KW-1185">Reference proteome</keyword>
<feature type="compositionally biased region" description="Basic and acidic residues" evidence="1">
    <location>
        <begin position="453"/>
        <end position="462"/>
    </location>
</feature>
<feature type="region of interest" description="Disordered" evidence="1">
    <location>
        <begin position="483"/>
        <end position="550"/>
    </location>
</feature>
<organism evidence="2 3">
    <name type="scientific">Aspergillus ellipticus CBS 707.79</name>
    <dbReference type="NCBI Taxonomy" id="1448320"/>
    <lineage>
        <taxon>Eukaryota</taxon>
        <taxon>Fungi</taxon>
        <taxon>Dikarya</taxon>
        <taxon>Ascomycota</taxon>
        <taxon>Pezizomycotina</taxon>
        <taxon>Eurotiomycetes</taxon>
        <taxon>Eurotiomycetidae</taxon>
        <taxon>Eurotiales</taxon>
        <taxon>Aspergillaceae</taxon>
        <taxon>Aspergillus</taxon>
        <taxon>Aspergillus subgen. Circumdati</taxon>
    </lineage>
</organism>
<protein>
    <submittedName>
        <fullName evidence="2">Serine-threonine rich protein</fullName>
    </submittedName>
</protein>
<name>A0A319DIT2_9EURO</name>
<feature type="compositionally biased region" description="Polar residues" evidence="1">
    <location>
        <begin position="240"/>
        <end position="259"/>
    </location>
</feature>
<feature type="region of interest" description="Disordered" evidence="1">
    <location>
        <begin position="399"/>
        <end position="422"/>
    </location>
</feature>
<proteinExistence type="predicted"/>
<gene>
    <name evidence="2" type="ORF">BO71DRAFT_129258</name>
</gene>
<feature type="region of interest" description="Disordered" evidence="1">
    <location>
        <begin position="181"/>
        <end position="202"/>
    </location>
</feature>
<dbReference type="OrthoDB" id="3946750at2759"/>
<sequence>MVYPVAVSHIRAVRWSTTLTGDRPQAILFSSSRLLKPSSQCRLLWKYSRGRHNYDDLLNRIDNHNRVFVSKPHDRPSRPPRKAHTAYESRNPWENKGYGINNHKSKRCGPQSEKFHGKNFWGARTRAQQRVEQLKKEIEKDPYAAVFGRRLDPFGSITKFDNTFTSLCRSFMGLDKSANATDTTARTKTAPAASSFSTPVNKADSDVVSDKTLFTGASPDPSRKGYKFDPISGRMIPKDSGQSNVTRSSTNKTSPTTPVKAQKPQPENAGYMSPIDRPVKSGLGAVTANHRTENSTKSGTAAKTVADEDIQTQEKQQFESAVPIQDETLIQSTTSQKGSKEVFEEADGPSEAIIVGSFRVQDGARPEDTPNNGMNAIHKKFDLPEEIRTSGPHSNLTMMSEHRDQGDAGRPTPRPYFDSAQQPAMERMEKEEDLDLLRASDIRNPYHLKSSKRGSEMTKQTRQDLDATFDSYVDPVGNIDAKSVRGRFQRHEVAETSDEPTRPVIPDVQAQPDPHGLKSTESPKIQDQNENQGATQSFGHAAETEQPLASKSSTGIYRVLAYDPTTLQISEAETSTSFHASNESCDPTEVLSRLNTPAKFLPHFAKMRTDGYEIVSGGGDILVFRKSHVSLEDDVGLSSHAVKGILGDQTEAERETSSPSKLPQVQGRVNAEDFPHPPPNHEAILTDADASTTKRSSKRRSRIGNTLRKMLFGGAVTAGTCYAIGVVTEYFRTGGQDGRGIDGFTEFESDRRHRD</sequence>
<dbReference type="AlphaFoldDB" id="A0A319DIT2"/>
<dbReference type="STRING" id="1448320.A0A319DIT2"/>
<evidence type="ECO:0000313" key="2">
    <source>
        <dbReference type="EMBL" id="PYH97431.1"/>
    </source>
</evidence>
<feature type="compositionally biased region" description="Polar residues" evidence="1">
    <location>
        <begin position="181"/>
        <end position="200"/>
    </location>
</feature>
<feature type="region of interest" description="Disordered" evidence="1">
    <location>
        <begin position="682"/>
        <end position="702"/>
    </location>
</feature>
<accession>A0A319DIT2</accession>
<dbReference type="VEuPathDB" id="FungiDB:BO71DRAFT_129258"/>